<proteinExistence type="predicted"/>
<organism evidence="2 3">
    <name type="scientific">Corchorus olitorius</name>
    <dbReference type="NCBI Taxonomy" id="93759"/>
    <lineage>
        <taxon>Eukaryota</taxon>
        <taxon>Viridiplantae</taxon>
        <taxon>Streptophyta</taxon>
        <taxon>Embryophyta</taxon>
        <taxon>Tracheophyta</taxon>
        <taxon>Spermatophyta</taxon>
        <taxon>Magnoliopsida</taxon>
        <taxon>eudicotyledons</taxon>
        <taxon>Gunneridae</taxon>
        <taxon>Pentapetalae</taxon>
        <taxon>rosids</taxon>
        <taxon>malvids</taxon>
        <taxon>Malvales</taxon>
        <taxon>Malvaceae</taxon>
        <taxon>Grewioideae</taxon>
        <taxon>Apeibeae</taxon>
        <taxon>Corchorus</taxon>
    </lineage>
</organism>
<dbReference type="EMBL" id="AWUE01019769">
    <property type="protein sequence ID" value="OMO71564.1"/>
    <property type="molecule type" value="Genomic_DNA"/>
</dbReference>
<gene>
    <name evidence="2" type="ORF">COLO4_28180</name>
</gene>
<comment type="caution">
    <text evidence="2">The sequence shown here is derived from an EMBL/GenBank/DDBJ whole genome shotgun (WGS) entry which is preliminary data.</text>
</comment>
<evidence type="ECO:0000256" key="1">
    <source>
        <dbReference type="SAM" id="MobiDB-lite"/>
    </source>
</evidence>
<dbReference type="AlphaFoldDB" id="A0A1R3HMM1"/>
<feature type="region of interest" description="Disordered" evidence="1">
    <location>
        <begin position="1"/>
        <end position="30"/>
    </location>
</feature>
<protein>
    <submittedName>
        <fullName evidence="2">Uncharacterized protein</fullName>
    </submittedName>
</protein>
<evidence type="ECO:0000313" key="2">
    <source>
        <dbReference type="EMBL" id="OMO71564.1"/>
    </source>
</evidence>
<evidence type="ECO:0000313" key="3">
    <source>
        <dbReference type="Proteomes" id="UP000187203"/>
    </source>
</evidence>
<sequence length="71" mass="7675">MGLSGGLGKLSEEEDKSRPRPGPSTEGGSGVAEVDVVVLSMRDIWRLMSLRESLWSLIAAAMEAYFESMEA</sequence>
<dbReference type="Proteomes" id="UP000187203">
    <property type="component" value="Unassembled WGS sequence"/>
</dbReference>
<name>A0A1R3HMM1_9ROSI</name>
<accession>A0A1R3HMM1</accession>
<keyword evidence="3" id="KW-1185">Reference proteome</keyword>
<reference evidence="3" key="1">
    <citation type="submission" date="2013-09" db="EMBL/GenBank/DDBJ databases">
        <title>Corchorus olitorius genome sequencing.</title>
        <authorList>
            <person name="Alam M."/>
            <person name="Haque M.S."/>
            <person name="Islam M.S."/>
            <person name="Emdad E.M."/>
            <person name="Islam M.M."/>
            <person name="Ahmed B."/>
            <person name="Halim A."/>
            <person name="Hossen Q.M.M."/>
            <person name="Hossain M.Z."/>
            <person name="Ahmed R."/>
            <person name="Khan M.M."/>
            <person name="Islam R."/>
            <person name="Rashid M.M."/>
            <person name="Khan S.A."/>
            <person name="Rahman M.S."/>
            <person name="Alam M."/>
            <person name="Yahiya A.S."/>
            <person name="Khan M.S."/>
            <person name="Azam M.S."/>
            <person name="Haque T."/>
            <person name="Lashkar M.Z.H."/>
            <person name="Akhand A.I."/>
            <person name="Morshed G."/>
            <person name="Roy S."/>
            <person name="Uddin K.S."/>
            <person name="Rabeya T."/>
            <person name="Hossain A.S."/>
            <person name="Chowdhury A."/>
            <person name="Snigdha A.R."/>
            <person name="Mortoza M.S."/>
            <person name="Matin S.A."/>
            <person name="Hoque S.M.E."/>
            <person name="Islam M.K."/>
            <person name="Roy D.K."/>
            <person name="Haider R."/>
            <person name="Moosa M.M."/>
            <person name="Elias S.M."/>
            <person name="Hasan A.M."/>
            <person name="Jahan S."/>
            <person name="Shafiuddin M."/>
            <person name="Mahmood N."/>
            <person name="Shommy N.S."/>
        </authorList>
    </citation>
    <scope>NUCLEOTIDE SEQUENCE [LARGE SCALE GENOMIC DNA]</scope>
    <source>
        <strain evidence="3">cv. O-4</strain>
    </source>
</reference>